<keyword evidence="2" id="KW-1133">Transmembrane helix</keyword>
<dbReference type="EMBL" id="CAJVPS010015544">
    <property type="protein sequence ID" value="CAG8686906.1"/>
    <property type="molecule type" value="Genomic_DNA"/>
</dbReference>
<evidence type="ECO:0000259" key="3">
    <source>
        <dbReference type="Pfam" id="PF13191"/>
    </source>
</evidence>
<dbReference type="Gene3D" id="3.40.50.300">
    <property type="entry name" value="P-loop containing nucleotide triphosphate hydrolases"/>
    <property type="match status" value="1"/>
</dbReference>
<dbReference type="PANTHER" id="PTHR36168">
    <property type="entry name" value="CHROMOSOME 1, WHOLE GENOME SHOTGUN SEQUENCE"/>
    <property type="match status" value="1"/>
</dbReference>
<evidence type="ECO:0000259" key="4">
    <source>
        <dbReference type="Pfam" id="PF24913"/>
    </source>
</evidence>
<protein>
    <submittedName>
        <fullName evidence="5">10735_t:CDS:1</fullName>
    </submittedName>
</protein>
<feature type="domain" description="Orc1-like AAA ATPase" evidence="3">
    <location>
        <begin position="152"/>
        <end position="289"/>
    </location>
</feature>
<dbReference type="AlphaFoldDB" id="A0A9N9HL04"/>
<feature type="region of interest" description="Disordered" evidence="1">
    <location>
        <begin position="61"/>
        <end position="82"/>
    </location>
</feature>
<keyword evidence="6" id="KW-1185">Reference proteome</keyword>
<dbReference type="InterPro" id="IPR027417">
    <property type="entry name" value="P-loop_NTPase"/>
</dbReference>
<dbReference type="Pfam" id="PF13191">
    <property type="entry name" value="AAA_16"/>
    <property type="match status" value="1"/>
</dbReference>
<gene>
    <name evidence="5" type="ORF">ALEPTO_LOCUS11063</name>
</gene>
<proteinExistence type="predicted"/>
<keyword evidence="2" id="KW-0472">Membrane</keyword>
<organism evidence="5 6">
    <name type="scientific">Ambispora leptoticha</name>
    <dbReference type="NCBI Taxonomy" id="144679"/>
    <lineage>
        <taxon>Eukaryota</taxon>
        <taxon>Fungi</taxon>
        <taxon>Fungi incertae sedis</taxon>
        <taxon>Mucoromycota</taxon>
        <taxon>Glomeromycotina</taxon>
        <taxon>Glomeromycetes</taxon>
        <taxon>Archaeosporales</taxon>
        <taxon>Ambisporaceae</taxon>
        <taxon>Ambispora</taxon>
    </lineage>
</organism>
<name>A0A9N9HL04_9GLOM</name>
<dbReference type="SUPFAM" id="SSF52540">
    <property type="entry name" value="P-loop containing nucleoside triphosphate hydrolases"/>
    <property type="match status" value="1"/>
</dbReference>
<dbReference type="Proteomes" id="UP000789508">
    <property type="component" value="Unassembled WGS sequence"/>
</dbReference>
<keyword evidence="2" id="KW-0812">Transmembrane</keyword>
<dbReference type="OrthoDB" id="511599at2759"/>
<reference evidence="5" key="1">
    <citation type="submission" date="2021-06" db="EMBL/GenBank/DDBJ databases">
        <authorList>
            <person name="Kallberg Y."/>
            <person name="Tangrot J."/>
            <person name="Rosling A."/>
        </authorList>
    </citation>
    <scope>NUCLEOTIDE SEQUENCE</scope>
    <source>
        <strain evidence="5">FL130A</strain>
    </source>
</reference>
<feature type="domain" description="AAA protein C-terminal winged helix" evidence="4">
    <location>
        <begin position="392"/>
        <end position="496"/>
    </location>
</feature>
<dbReference type="InterPro" id="IPR041664">
    <property type="entry name" value="AAA_16"/>
</dbReference>
<accession>A0A9N9HL04</accession>
<sequence length="526" mass="60460">GNKAFKNVYTRSLWTSLKVHDGGSSYAKSVSYAQHLQRRNLNQDTNAAGVWDPFPAETALEEDNDHPKAKKQKEPQHKQKTGFASLMSPRVMDAVLTTVMGLAAVGLGGVFYQTWYEWSEVHKVLLAFTNKSPLLKSRLSDNYFPDGEKDRINRVVAGQTQSKYYLLVGEKGTGKTQLVLNAMDRIGHYGVVFCEAHSDSEVFKARLGKALNYTYREDYVGGLFAREAPERGSALLDVEKALNMVEIVAYDYLKRKGRPLVLIINNIHAFKDDEDGTDLLELIQQRAEAWAASRIVTMVFNTDDYSVYERMKRDASRMEVIRISDLSYEMAVKYLKSRRTKNNFHESDEVIERIVRDRVGGRLSFLNRLARASDLEHTIQTIEEEEYTWIVNTIGLIPDFEESEFDEQKYAAAAWKLIRAIVRSPTKAIPLNECRVITGNSRFLRQMDHDGIVVIDIQNNVKADSKILWNIFNKIVNSEDFDDKLQNVLDRVEEVDKEQRTRELIWSRKNDQVVRWGSEKKSGWFF</sequence>
<feature type="transmembrane region" description="Helical" evidence="2">
    <location>
        <begin position="94"/>
        <end position="115"/>
    </location>
</feature>
<dbReference type="PANTHER" id="PTHR36168:SF1">
    <property type="entry name" value="ORC1-LIKE AAA ATPASE DOMAIN-CONTAINING PROTEIN"/>
    <property type="match status" value="1"/>
</dbReference>
<dbReference type="Pfam" id="PF24913">
    <property type="entry name" value="WHD_AAA_fung"/>
    <property type="match status" value="1"/>
</dbReference>
<dbReference type="InterPro" id="IPR056808">
    <property type="entry name" value="HTH_AAA"/>
</dbReference>
<feature type="non-terminal residue" evidence="5">
    <location>
        <position position="526"/>
    </location>
</feature>
<comment type="caution">
    <text evidence="5">The sequence shown here is derived from an EMBL/GenBank/DDBJ whole genome shotgun (WGS) entry which is preliminary data.</text>
</comment>
<evidence type="ECO:0000256" key="2">
    <source>
        <dbReference type="SAM" id="Phobius"/>
    </source>
</evidence>
<evidence type="ECO:0000256" key="1">
    <source>
        <dbReference type="SAM" id="MobiDB-lite"/>
    </source>
</evidence>
<evidence type="ECO:0000313" key="5">
    <source>
        <dbReference type="EMBL" id="CAG8686906.1"/>
    </source>
</evidence>
<evidence type="ECO:0000313" key="6">
    <source>
        <dbReference type="Proteomes" id="UP000789508"/>
    </source>
</evidence>